<accession>A5TRF7</accession>
<proteinExistence type="predicted"/>
<dbReference type="HOGENOM" id="CLU_3409394_0_0_0"/>
<name>A5TRF7_FUSNP</name>
<protein>
    <submittedName>
        <fullName evidence="1">Uncharacterized protein</fullName>
    </submittedName>
</protein>
<evidence type="ECO:0000313" key="1">
    <source>
        <dbReference type="EMBL" id="EDK87482.1"/>
    </source>
</evidence>
<gene>
    <name evidence="1" type="ORF">FNP_2084</name>
</gene>
<dbReference type="EMBL" id="CM000440">
    <property type="protein sequence ID" value="EDK87482.1"/>
    <property type="molecule type" value="Genomic_DNA"/>
</dbReference>
<dbReference type="AlphaFoldDB" id="A5TRF7"/>
<reference evidence="1" key="1">
    <citation type="submission" date="2006-07" db="EMBL/GenBank/DDBJ databases">
        <authorList>
            <person name="Qin X."/>
            <person name="Weinstock G.M."/>
        </authorList>
    </citation>
    <scope>NUCLEOTIDE SEQUENCE [LARGE SCALE GENOMIC DNA]</scope>
    <source>
        <strain evidence="1">ATCC 10953</strain>
    </source>
</reference>
<organism evidence="1">
    <name type="scientific">Fusobacterium polymorphum ATCC 10953</name>
    <dbReference type="NCBI Taxonomy" id="393480"/>
    <lineage>
        <taxon>Bacteria</taxon>
        <taxon>Fusobacteriati</taxon>
        <taxon>Fusobacteriota</taxon>
        <taxon>Fusobacteriia</taxon>
        <taxon>Fusobacteriales</taxon>
        <taxon>Fusobacteriaceae</taxon>
        <taxon>Fusobacterium</taxon>
    </lineage>
</organism>
<reference evidence="1" key="2">
    <citation type="submission" date="2007-05" db="EMBL/GenBank/DDBJ databases">
        <title>Genome sequence of Fusobacterium nucleatum subspecies polymorphum - a genetically tractable Fusobacterium.</title>
        <authorList>
            <person name="Karpathy S.E."/>
            <person name="Xiang Q."/>
            <person name="Gioia J."/>
            <person name="Jiang H."/>
            <person name="Liu Y."/>
            <person name="Petrosino J.F."/>
            <person name="Yerrapragada S."/>
            <person name="Fox G.E."/>
            <person name="Kinder Haake S."/>
            <person name="Weinstock G.M."/>
            <person name="Highlander S.K."/>
        </authorList>
    </citation>
    <scope>NUCLEOTIDE SEQUENCE [LARGE SCALE GENOMIC DNA]</scope>
    <source>
        <strain evidence="1">ATCC 10953</strain>
    </source>
</reference>
<dbReference type="Proteomes" id="UP000001921">
    <property type="component" value="Chromosome"/>
</dbReference>
<sequence length="29" mass="3313">MLAAHALNIGSCWINRAKQEKKLKKGKKF</sequence>